<sequence>MATDHKYSTRSKWPRNTLVVVPAIWKEINWTNPSNWSSWLREGLELYATKPRTYHVHLYQRFDPSSNYPYNYPYCMNIREESGVYLQFIHDYYHDLPDKMLFIHGNPFVHTKLDPIQSALCFHDDVQFASVNDNREFIKKRSWTYWPRDPSDNIGLMYKCAKRILYSFGYFADSILNPNDLKRKDENFISAFCCAQFYVTKARIHHYTYEQWVKLYDMIREPYCTTPTENTDGLKDVQWFGGTLEHLWHVILGLSEVDSPLPIAKTTTDRCLWLRPSCRERTCFP</sequence>
<dbReference type="PANTHER" id="PTHR37490:SF2">
    <property type="match status" value="1"/>
</dbReference>
<dbReference type="AlphaFoldDB" id="A0A814GQG1"/>
<dbReference type="Proteomes" id="UP000663868">
    <property type="component" value="Unassembled WGS sequence"/>
</dbReference>
<proteinExistence type="predicted"/>
<name>A0A814GQG1_9BILA</name>
<dbReference type="EMBL" id="CAJOBB010000930">
    <property type="protein sequence ID" value="CAF3778740.1"/>
    <property type="molecule type" value="Genomic_DNA"/>
</dbReference>
<reference evidence="1" key="1">
    <citation type="submission" date="2021-02" db="EMBL/GenBank/DDBJ databases">
        <authorList>
            <person name="Nowell W R."/>
        </authorList>
    </citation>
    <scope>NUCLEOTIDE SEQUENCE</scope>
</reference>
<organism evidence="1 3">
    <name type="scientific">Adineta steineri</name>
    <dbReference type="NCBI Taxonomy" id="433720"/>
    <lineage>
        <taxon>Eukaryota</taxon>
        <taxon>Metazoa</taxon>
        <taxon>Spiralia</taxon>
        <taxon>Gnathifera</taxon>
        <taxon>Rotifera</taxon>
        <taxon>Eurotatoria</taxon>
        <taxon>Bdelloidea</taxon>
        <taxon>Adinetida</taxon>
        <taxon>Adinetidae</taxon>
        <taxon>Adineta</taxon>
    </lineage>
</organism>
<dbReference type="Pfam" id="PF11913">
    <property type="entry name" value="DUF3431"/>
    <property type="match status" value="1"/>
</dbReference>
<accession>A0A814GQG1</accession>
<gene>
    <name evidence="1" type="ORF">IZO911_LOCUS17556</name>
    <name evidence="2" type="ORF">KXQ929_LOCUS15800</name>
</gene>
<dbReference type="PANTHER" id="PTHR37490">
    <property type="entry name" value="EXPRESSED PROTEIN"/>
    <property type="match status" value="1"/>
</dbReference>
<comment type="caution">
    <text evidence="1">The sequence shown here is derived from an EMBL/GenBank/DDBJ whole genome shotgun (WGS) entry which is preliminary data.</text>
</comment>
<dbReference type="Proteomes" id="UP000663860">
    <property type="component" value="Unassembled WGS sequence"/>
</dbReference>
<evidence type="ECO:0000313" key="1">
    <source>
        <dbReference type="EMBL" id="CAF0999467.1"/>
    </source>
</evidence>
<protein>
    <submittedName>
        <fullName evidence="1">Uncharacterized protein</fullName>
    </submittedName>
</protein>
<evidence type="ECO:0000313" key="3">
    <source>
        <dbReference type="Proteomes" id="UP000663860"/>
    </source>
</evidence>
<dbReference type="EMBL" id="CAJNOE010000164">
    <property type="protein sequence ID" value="CAF0999467.1"/>
    <property type="molecule type" value="Genomic_DNA"/>
</dbReference>
<evidence type="ECO:0000313" key="2">
    <source>
        <dbReference type="EMBL" id="CAF3778740.1"/>
    </source>
</evidence>
<dbReference type="InterPro" id="IPR021838">
    <property type="entry name" value="DUF3431"/>
</dbReference>